<dbReference type="InterPro" id="IPR017714">
    <property type="entry name" value="MethylthioRu-1-P_deHdtase_MtnB"/>
</dbReference>
<evidence type="ECO:0000313" key="9">
    <source>
        <dbReference type="Proteomes" id="UP001597262"/>
    </source>
</evidence>
<dbReference type="InterPro" id="IPR036409">
    <property type="entry name" value="Aldolase_II/adducin_N_sf"/>
</dbReference>
<comment type="function">
    <text evidence="6">Catalyzes the dehydration of methylthioribulose-1-phosphate (MTRu-1-P) into 2,3-diketo-5-methylthiopentyl-1-phosphate (DK-MTP-1-P).</text>
</comment>
<feature type="domain" description="Class II aldolase/adducin N-terminal" evidence="7">
    <location>
        <begin position="16"/>
        <end position="209"/>
    </location>
</feature>
<evidence type="ECO:0000256" key="5">
    <source>
        <dbReference type="ARBA" id="ARBA00023239"/>
    </source>
</evidence>
<name>A0ABW3S3I8_9BACL</name>
<keyword evidence="9" id="KW-1185">Reference proteome</keyword>
<feature type="binding site" evidence="6">
    <location>
        <position position="107"/>
    </location>
    <ligand>
        <name>Zn(2+)</name>
        <dbReference type="ChEBI" id="CHEBI:29105"/>
    </ligand>
</feature>
<comment type="pathway">
    <text evidence="6">Amino-acid biosynthesis; L-methionine biosynthesis via salvage pathway; L-methionine from S-methyl-5-thio-alpha-D-ribose 1-phosphate: step 2/6.</text>
</comment>
<dbReference type="GO" id="GO:0046570">
    <property type="term" value="F:methylthioribulose 1-phosphate dehydratase activity"/>
    <property type="evidence" value="ECO:0007669"/>
    <property type="project" value="UniProtKB-EC"/>
</dbReference>
<evidence type="ECO:0000259" key="7">
    <source>
        <dbReference type="SMART" id="SM01007"/>
    </source>
</evidence>
<keyword evidence="1 6" id="KW-0028">Amino-acid biosynthesis</keyword>
<dbReference type="RefSeq" id="WP_379321237.1">
    <property type="nucleotide sequence ID" value="NZ_JBHTLM010000020.1"/>
</dbReference>
<keyword evidence="5 6" id="KW-0456">Lyase</keyword>
<comment type="caution">
    <text evidence="8">The sequence shown here is derived from an EMBL/GenBank/DDBJ whole genome shotgun (WGS) entry which is preliminary data.</text>
</comment>
<evidence type="ECO:0000256" key="6">
    <source>
        <dbReference type="HAMAP-Rule" id="MF_01677"/>
    </source>
</evidence>
<reference evidence="9" key="1">
    <citation type="journal article" date="2019" name="Int. J. Syst. Evol. Microbiol.">
        <title>The Global Catalogue of Microorganisms (GCM) 10K type strain sequencing project: providing services to taxonomists for standard genome sequencing and annotation.</title>
        <authorList>
            <consortium name="The Broad Institute Genomics Platform"/>
            <consortium name="The Broad Institute Genome Sequencing Center for Infectious Disease"/>
            <person name="Wu L."/>
            <person name="Ma J."/>
        </authorList>
    </citation>
    <scope>NUCLEOTIDE SEQUENCE [LARGE SCALE GENOMIC DNA]</scope>
    <source>
        <strain evidence="9">CCUG 59189</strain>
    </source>
</reference>
<organism evidence="8 9">
    <name type="scientific">Paenibacillus puldeungensis</name>
    <dbReference type="NCBI Taxonomy" id="696536"/>
    <lineage>
        <taxon>Bacteria</taxon>
        <taxon>Bacillati</taxon>
        <taxon>Bacillota</taxon>
        <taxon>Bacilli</taxon>
        <taxon>Bacillales</taxon>
        <taxon>Paenibacillaceae</taxon>
        <taxon>Paenibacillus</taxon>
    </lineage>
</organism>
<feature type="binding site" evidence="6">
    <location>
        <position position="109"/>
    </location>
    <ligand>
        <name>Zn(2+)</name>
        <dbReference type="ChEBI" id="CHEBI:29105"/>
    </ligand>
</feature>
<evidence type="ECO:0000313" key="8">
    <source>
        <dbReference type="EMBL" id="MFD1178797.1"/>
    </source>
</evidence>
<accession>A0ABW3S3I8</accession>
<dbReference type="InterPro" id="IPR001303">
    <property type="entry name" value="Aldolase_II/adducin_N"/>
</dbReference>
<keyword evidence="4 6" id="KW-0486">Methionine biosynthesis</keyword>
<dbReference type="EC" id="4.2.1.109" evidence="6"/>
<dbReference type="EMBL" id="JBHTLM010000020">
    <property type="protein sequence ID" value="MFD1178797.1"/>
    <property type="molecule type" value="Genomic_DNA"/>
</dbReference>
<evidence type="ECO:0000256" key="4">
    <source>
        <dbReference type="ARBA" id="ARBA00023167"/>
    </source>
</evidence>
<keyword evidence="2 6" id="KW-0479">Metal-binding</keyword>
<evidence type="ECO:0000256" key="1">
    <source>
        <dbReference type="ARBA" id="ARBA00022605"/>
    </source>
</evidence>
<dbReference type="SMART" id="SM01007">
    <property type="entry name" value="Aldolase_II"/>
    <property type="match status" value="1"/>
</dbReference>
<proteinExistence type="inferred from homology"/>
<dbReference type="NCBIfam" id="TIGR03328">
    <property type="entry name" value="salvage_mtnB"/>
    <property type="match status" value="1"/>
</dbReference>
<comment type="cofactor">
    <cofactor evidence="6">
        <name>Zn(2+)</name>
        <dbReference type="ChEBI" id="CHEBI:29105"/>
    </cofactor>
    <text evidence="6">Binds 1 zinc ion per subunit.</text>
</comment>
<comment type="similarity">
    <text evidence="6">Belongs to the aldolase class II family. MtnB subfamily.</text>
</comment>
<sequence>MTFADIRWEEKQTALAELRAMNDQLAKLGWFPGSSGNLSVRVGSFTPNEFYFAVNSRVKDRSPISAESYLFVDAAGNPCEATDLEPCSETPVHAKIYRMTGCGAVYHVHTVFNHVLSDYYSDEGYVAVQGNELTRDFCTGIVGESEQLRIPILPNSVDISSITKQIPGALNLDVPCFLMRNHGIYVWGKTALETKHRLEAFEFIFEVLYRSLLLPPKR</sequence>
<gene>
    <name evidence="6 8" type="primary">mtnB</name>
    <name evidence="8" type="ORF">ACFQ3W_21200</name>
</gene>
<comment type="catalytic activity">
    <reaction evidence="6">
        <text>5-(methylsulfanyl)-D-ribulose 1-phosphate = 5-methylsulfanyl-2,3-dioxopentyl phosphate + H2O</text>
        <dbReference type="Rhea" id="RHEA:15549"/>
        <dbReference type="ChEBI" id="CHEBI:15377"/>
        <dbReference type="ChEBI" id="CHEBI:58548"/>
        <dbReference type="ChEBI" id="CHEBI:58828"/>
        <dbReference type="EC" id="4.2.1.109"/>
    </reaction>
</comment>
<protein>
    <recommendedName>
        <fullName evidence="6">Methylthioribulose-1-phosphate dehydratase</fullName>
        <shortName evidence="6">MTRu-1-P dehydratase</shortName>
        <ecNumber evidence="6">4.2.1.109</ecNumber>
    </recommendedName>
</protein>
<dbReference type="Pfam" id="PF00596">
    <property type="entry name" value="Aldolase_II"/>
    <property type="match status" value="1"/>
</dbReference>
<evidence type="ECO:0000256" key="3">
    <source>
        <dbReference type="ARBA" id="ARBA00022833"/>
    </source>
</evidence>
<dbReference type="Proteomes" id="UP001597262">
    <property type="component" value="Unassembled WGS sequence"/>
</dbReference>
<keyword evidence="3 6" id="KW-0862">Zinc</keyword>
<dbReference type="HAMAP" id="MF_01677">
    <property type="entry name" value="Salvage_MtnB"/>
    <property type="match status" value="1"/>
</dbReference>
<dbReference type="Gene3D" id="3.40.225.10">
    <property type="entry name" value="Class II aldolase/adducin N-terminal domain"/>
    <property type="match status" value="1"/>
</dbReference>
<dbReference type="PANTHER" id="PTHR10640:SF7">
    <property type="entry name" value="METHYLTHIORIBULOSE-1-PHOSPHATE DEHYDRATASE"/>
    <property type="match status" value="1"/>
</dbReference>
<dbReference type="PANTHER" id="PTHR10640">
    <property type="entry name" value="METHYLTHIORIBULOSE-1-PHOSPHATE DEHYDRATASE"/>
    <property type="match status" value="1"/>
</dbReference>
<dbReference type="SUPFAM" id="SSF53639">
    <property type="entry name" value="AraD/HMP-PK domain-like"/>
    <property type="match status" value="1"/>
</dbReference>
<evidence type="ECO:0000256" key="2">
    <source>
        <dbReference type="ARBA" id="ARBA00022723"/>
    </source>
</evidence>